<dbReference type="HOGENOM" id="CLU_2358196_0_0_5"/>
<protein>
    <submittedName>
        <fullName evidence="2">Uncharacterized protein</fullName>
    </submittedName>
</protein>
<name>F7XDJ6_SINMM</name>
<dbReference type="Proteomes" id="UP000009045">
    <property type="component" value="Plasmid pSmeSM11c"/>
</dbReference>
<gene>
    <name evidence="2" type="ordered locus">SM11_pC0548</name>
</gene>
<dbReference type="EMBL" id="CP001831">
    <property type="protein sequence ID" value="AEH81621.1"/>
    <property type="molecule type" value="Genomic_DNA"/>
</dbReference>
<evidence type="ECO:0000256" key="1">
    <source>
        <dbReference type="SAM" id="MobiDB-lite"/>
    </source>
</evidence>
<dbReference type="KEGG" id="smx:SM11_pC0548"/>
<feature type="region of interest" description="Disordered" evidence="1">
    <location>
        <begin position="61"/>
        <end position="96"/>
    </location>
</feature>
<evidence type="ECO:0000313" key="2">
    <source>
        <dbReference type="EMBL" id="AEH81621.1"/>
    </source>
</evidence>
<geneLocation type="plasmid" evidence="2 3">
    <name>pSmeSM11c</name>
</geneLocation>
<dbReference type="PATRIC" id="fig|707241.3.peg.4519"/>
<accession>F7XDJ6</accession>
<organism evidence="2 3">
    <name type="scientific">Sinorhizobium meliloti (strain SM11)</name>
    <dbReference type="NCBI Taxonomy" id="707241"/>
    <lineage>
        <taxon>Bacteria</taxon>
        <taxon>Pseudomonadati</taxon>
        <taxon>Pseudomonadota</taxon>
        <taxon>Alphaproteobacteria</taxon>
        <taxon>Hyphomicrobiales</taxon>
        <taxon>Rhizobiaceae</taxon>
        <taxon>Sinorhizobium/Ensifer group</taxon>
        <taxon>Sinorhizobium</taxon>
    </lineage>
</organism>
<reference evidence="2 3" key="1">
    <citation type="journal article" date="2011" name="J. Biotechnol.">
        <title>The complete genome sequence of the dominant Sinorhizobium meliloti field isolate SM11 extends the S. meliloti pan-genome.</title>
        <authorList>
            <person name="Schneiker-Bekel S."/>
            <person name="Wibberg D."/>
            <person name="Bekel T."/>
            <person name="Blom J."/>
            <person name="Linke B."/>
            <person name="Neuweger H."/>
            <person name="Stiens M."/>
            <person name="Vorholter F.J."/>
            <person name="Weidner S."/>
            <person name="Goesmann A."/>
            <person name="Puhler A."/>
            <person name="Schluter A."/>
        </authorList>
    </citation>
    <scope>NUCLEOTIDE SEQUENCE [LARGE SCALE GENOMIC DNA]</scope>
    <source>
        <strain evidence="2 3">SM11</strain>
        <plasmid evidence="3">pSmeSM11c</plasmid>
    </source>
</reference>
<feature type="compositionally biased region" description="Polar residues" evidence="1">
    <location>
        <begin position="81"/>
        <end position="96"/>
    </location>
</feature>
<proteinExistence type="predicted"/>
<keyword evidence="2" id="KW-0614">Plasmid</keyword>
<evidence type="ECO:0000313" key="3">
    <source>
        <dbReference type="Proteomes" id="UP000009045"/>
    </source>
</evidence>
<sequence>MGDTLKVCFLEAVLRDRRDGLMGDLPIDEKEIYARRYAEIETIADLRLVDLREDTRSGWECRRMSQNPPANPSGGRGRLLSMSTGPCRTASSILPA</sequence>
<dbReference type="AlphaFoldDB" id="F7XDJ6"/>